<evidence type="ECO:0000313" key="1">
    <source>
        <dbReference type="EMBL" id="SPP86998.1"/>
    </source>
</evidence>
<dbReference type="Proteomes" id="UP000268350">
    <property type="component" value="Unassembled WGS sequence"/>
</dbReference>
<proteinExistence type="predicted"/>
<dbReference type="OMA" id="VSPRYTM"/>
<dbReference type="EMBL" id="OUUW01000012">
    <property type="protein sequence ID" value="SPP86998.1"/>
    <property type="molecule type" value="Genomic_DNA"/>
</dbReference>
<reference evidence="2" key="1">
    <citation type="submission" date="2018-01" db="EMBL/GenBank/DDBJ databases">
        <authorList>
            <person name="Alioto T."/>
            <person name="Alioto T."/>
        </authorList>
    </citation>
    <scope>NUCLEOTIDE SEQUENCE [LARGE SCALE GENOMIC DNA]</scope>
</reference>
<dbReference type="AlphaFoldDB" id="A0A3B0KSY5"/>
<accession>A0A3B0KSY5</accession>
<evidence type="ECO:0000313" key="2">
    <source>
        <dbReference type="Proteomes" id="UP000268350"/>
    </source>
</evidence>
<organism evidence="1 2">
    <name type="scientific">Drosophila guanche</name>
    <name type="common">Fruit fly</name>
    <dbReference type="NCBI Taxonomy" id="7266"/>
    <lineage>
        <taxon>Eukaryota</taxon>
        <taxon>Metazoa</taxon>
        <taxon>Ecdysozoa</taxon>
        <taxon>Arthropoda</taxon>
        <taxon>Hexapoda</taxon>
        <taxon>Insecta</taxon>
        <taxon>Pterygota</taxon>
        <taxon>Neoptera</taxon>
        <taxon>Endopterygota</taxon>
        <taxon>Diptera</taxon>
        <taxon>Brachycera</taxon>
        <taxon>Muscomorpha</taxon>
        <taxon>Ephydroidea</taxon>
        <taxon>Drosophilidae</taxon>
        <taxon>Drosophila</taxon>
        <taxon>Sophophora</taxon>
    </lineage>
</organism>
<gene>
    <name evidence="1" type="ORF">DGUA_6G009317</name>
</gene>
<keyword evidence="2" id="KW-1185">Reference proteome</keyword>
<protein>
    <submittedName>
        <fullName evidence="1">Uncharacterized protein</fullName>
    </submittedName>
</protein>
<name>A0A3B0KSY5_DROGU</name>
<sequence length="188" mass="21321">MQMDPVKVIGKVKEQVRMGNKWRRNYPEVWNGISDNDTNKLYHQNDIDSQLKGKLKLQELCPFVHENKGESQFVSPEMHSSLLARCRCGRFRQGSHMGKCLQRTVSPDYEFAQSSPKHSEVQKGEPADNAHAMKIPINVPRTSNSSIGLLGIQTSYRKLEQSMQYVSPTFSMTGPRITAVPYNIIIIG</sequence>
<dbReference type="OrthoDB" id="8052122at2759"/>